<gene>
    <name evidence="2" type="ORF">SAMN04488044_0226</name>
</gene>
<dbReference type="AlphaFoldDB" id="A0A1M5I8S8"/>
<dbReference type="Pfam" id="PF03992">
    <property type="entry name" value="ABM"/>
    <property type="match status" value="1"/>
</dbReference>
<evidence type="ECO:0000313" key="3">
    <source>
        <dbReference type="Proteomes" id="UP000184211"/>
    </source>
</evidence>
<dbReference type="STRING" id="870908.SAMN04488044_0226"/>
<dbReference type="SUPFAM" id="SSF54909">
    <property type="entry name" value="Dimeric alpha+beta barrel"/>
    <property type="match status" value="1"/>
</dbReference>
<dbReference type="InterPro" id="IPR011008">
    <property type="entry name" value="Dimeric_a/b-barrel"/>
</dbReference>
<keyword evidence="2" id="KW-0503">Monooxygenase</keyword>
<reference evidence="3" key="1">
    <citation type="submission" date="2016-11" db="EMBL/GenBank/DDBJ databases">
        <authorList>
            <person name="Varghese N."/>
            <person name="Submissions S."/>
        </authorList>
    </citation>
    <scope>NUCLEOTIDE SEQUENCE [LARGE SCALE GENOMIC DNA]</scope>
    <source>
        <strain evidence="3">DSM 28223</strain>
    </source>
</reference>
<organism evidence="2 3">
    <name type="scientific">Cognatishimia maritima</name>
    <dbReference type="NCBI Taxonomy" id="870908"/>
    <lineage>
        <taxon>Bacteria</taxon>
        <taxon>Pseudomonadati</taxon>
        <taxon>Pseudomonadota</taxon>
        <taxon>Alphaproteobacteria</taxon>
        <taxon>Rhodobacterales</taxon>
        <taxon>Paracoccaceae</taxon>
        <taxon>Cognatishimia</taxon>
    </lineage>
</organism>
<dbReference type="OrthoDB" id="9797178at2"/>
<name>A0A1M5I8S8_9RHOB</name>
<accession>A0A1M5I8S8</accession>
<dbReference type="Proteomes" id="UP000184211">
    <property type="component" value="Unassembled WGS sequence"/>
</dbReference>
<dbReference type="Gene3D" id="3.30.70.100">
    <property type="match status" value="1"/>
</dbReference>
<evidence type="ECO:0000259" key="1">
    <source>
        <dbReference type="Pfam" id="PF03992"/>
    </source>
</evidence>
<feature type="domain" description="ABM" evidence="1">
    <location>
        <begin position="1"/>
        <end position="76"/>
    </location>
</feature>
<dbReference type="InterPro" id="IPR007138">
    <property type="entry name" value="ABM_dom"/>
</dbReference>
<dbReference type="EMBL" id="FQWM01000001">
    <property type="protein sequence ID" value="SHG24290.1"/>
    <property type="molecule type" value="Genomic_DNA"/>
</dbReference>
<protein>
    <submittedName>
        <fullName evidence="2">Quinol monooxygenase YgiN</fullName>
    </submittedName>
</protein>
<evidence type="ECO:0000313" key="2">
    <source>
        <dbReference type="EMBL" id="SHG24290.1"/>
    </source>
</evidence>
<dbReference type="RefSeq" id="WP_072791613.1">
    <property type="nucleotide sequence ID" value="NZ_FQWM01000001.1"/>
</dbReference>
<proteinExistence type="predicted"/>
<keyword evidence="2" id="KW-0560">Oxidoreductase</keyword>
<keyword evidence="3" id="KW-1185">Reference proteome</keyword>
<sequence length="91" mass="10713">MIQLTGYIDIPEDRFATVIAALPEHIKRTRQEPGNVAFEVKQSESVPFRLEVDETFMNLDAFKRHQDRTALSHWAEITRDIPRKFKMEELI</sequence>
<dbReference type="GO" id="GO:0004497">
    <property type="term" value="F:monooxygenase activity"/>
    <property type="evidence" value="ECO:0007669"/>
    <property type="project" value="UniProtKB-KW"/>
</dbReference>